<dbReference type="Proteomes" id="UP001629536">
    <property type="component" value="Unassembled WGS sequence"/>
</dbReference>
<reference evidence="1 2" key="1">
    <citation type="journal article" date="2024" name="Front. Microbiol.">
        <title>Pangenomic and biochemical analyses of Helcococcus ovis reveal widespread tetracycline resistance and a novel bacterial species, Helcococcus bovis.</title>
        <authorList>
            <person name="Cunha F."/>
            <person name="Zhai Y."/>
            <person name="Casaro S."/>
            <person name="Jones K.L."/>
            <person name="Hernandez M."/>
            <person name="Bisinotto R.S."/>
            <person name="Kariyawasam S."/>
            <person name="Brown M.B."/>
            <person name="Phillips A."/>
            <person name="Jeong K.C."/>
            <person name="Galvao K.N."/>
        </authorList>
    </citation>
    <scope>NUCLEOTIDE SEQUENCE [LARGE SCALE GENOMIC DNA]</scope>
    <source>
        <strain evidence="1 2">KG197</strain>
    </source>
</reference>
<gene>
    <name evidence="1" type="ORF">ABGF40_06170</name>
</gene>
<dbReference type="GO" id="GO:0004519">
    <property type="term" value="F:endonuclease activity"/>
    <property type="evidence" value="ECO:0007669"/>
    <property type="project" value="UniProtKB-KW"/>
</dbReference>
<dbReference type="PANTHER" id="PTHR41286:SF1">
    <property type="entry name" value="HNH NUCLEASE YAJD-RELATED"/>
    <property type="match status" value="1"/>
</dbReference>
<evidence type="ECO:0000313" key="1">
    <source>
        <dbReference type="EMBL" id="MFM1525259.1"/>
    </source>
</evidence>
<name>A0ABW9F7L8_9FIRM</name>
<accession>A0ABW9F7L8</accession>
<sequence length="100" mass="12237">MSRDKRYKSVAWRNLRKLVLQRDNFLCQQSKRFGKTRPAEMVHHIFPADEYPHLFYNINNLISLSNIEHNKLHDRESKKMTDEGKKLQQRYKNIIFKNYK</sequence>
<keyword evidence="1" id="KW-0378">Hydrolase</keyword>
<dbReference type="RefSeq" id="WP_408126752.1">
    <property type="nucleotide sequence ID" value="NZ_JBFNFH010000014.1"/>
</dbReference>
<protein>
    <submittedName>
        <fullName evidence="1">HNH endonuclease</fullName>
    </submittedName>
</protein>
<comment type="caution">
    <text evidence="1">The sequence shown here is derived from an EMBL/GenBank/DDBJ whole genome shotgun (WGS) entry which is preliminary data.</text>
</comment>
<keyword evidence="1" id="KW-0255">Endonuclease</keyword>
<keyword evidence="2" id="KW-1185">Reference proteome</keyword>
<dbReference type="PANTHER" id="PTHR41286">
    <property type="entry name" value="HNH NUCLEASE YAJD-RELATED"/>
    <property type="match status" value="1"/>
</dbReference>
<evidence type="ECO:0000313" key="2">
    <source>
        <dbReference type="Proteomes" id="UP001629536"/>
    </source>
</evidence>
<organism evidence="1 2">
    <name type="scientific">Helcococcus bovis</name>
    <dbReference type="NCBI Taxonomy" id="3153252"/>
    <lineage>
        <taxon>Bacteria</taxon>
        <taxon>Bacillati</taxon>
        <taxon>Bacillota</taxon>
        <taxon>Tissierellia</taxon>
        <taxon>Tissierellales</taxon>
        <taxon>Peptoniphilaceae</taxon>
        <taxon>Helcococcus</taxon>
    </lineage>
</organism>
<keyword evidence="1" id="KW-0540">Nuclease</keyword>
<proteinExistence type="predicted"/>
<dbReference type="EMBL" id="JBFNFH010000014">
    <property type="protein sequence ID" value="MFM1525259.1"/>
    <property type="molecule type" value="Genomic_DNA"/>
</dbReference>